<evidence type="ECO:0000256" key="2">
    <source>
        <dbReference type="ARBA" id="ARBA00007886"/>
    </source>
</evidence>
<evidence type="ECO:0000256" key="7">
    <source>
        <dbReference type="ARBA" id="ARBA00023288"/>
    </source>
</evidence>
<evidence type="ECO:0000259" key="9">
    <source>
        <dbReference type="Pfam" id="PF25198"/>
    </source>
</evidence>
<evidence type="ECO:0000256" key="4">
    <source>
        <dbReference type="ARBA" id="ARBA00022729"/>
    </source>
</evidence>
<keyword evidence="3" id="KW-0309">Germination</keyword>
<evidence type="ECO:0000313" key="11">
    <source>
        <dbReference type="Proteomes" id="UP000050482"/>
    </source>
</evidence>
<keyword evidence="5" id="KW-0472">Membrane</keyword>
<name>A0A0N8PNK8_9BACL</name>
<evidence type="ECO:0000313" key="10">
    <source>
        <dbReference type="EMBL" id="KPV41805.1"/>
    </source>
</evidence>
<dbReference type="InterPro" id="IPR008844">
    <property type="entry name" value="Spore_GerAC-like"/>
</dbReference>
<feature type="domain" description="Spore germination GerAC-like C-terminal" evidence="8">
    <location>
        <begin position="224"/>
        <end position="388"/>
    </location>
</feature>
<keyword evidence="11" id="KW-1185">Reference proteome</keyword>
<dbReference type="Pfam" id="PF25198">
    <property type="entry name" value="Spore_GerAC_N"/>
    <property type="match status" value="1"/>
</dbReference>
<evidence type="ECO:0000259" key="8">
    <source>
        <dbReference type="Pfam" id="PF05504"/>
    </source>
</evidence>
<dbReference type="InterPro" id="IPR057336">
    <property type="entry name" value="GerAC_N"/>
</dbReference>
<accession>A0A0N8PNK8</accession>
<sequence length="404" mass="44406">MHKQWTIPFLLILCVFGLSGCTGAVDINDLAMVMAVGLDKGDTPGTVTVTAQIARPSDVVGQTGAPAAGTGEPIWTATATGRSIFEAIRNLGRYSSRRVYWGHNKVIVIGEDLARDEGINDVVDFFSRNHELRMRTWVVVTPDKASQIVATKTGLEVVPGNSIDKLFHFSDLVAEAPKIDLRTMQASYLSDGSEVVLPVVQTRLRGVSTDNPKEFGSTPQVELSGTAYFEKDKLKGTLNPDDTEGLMWFVDPPKTRVVVIPCSSSNPNQTATLEIRHYKFKVVPQYVQGRPAFRIQLNVECNLVELDCPTKQSHQQVMKALEASVEANLKKEISDAIEASKTNKVDFLGLGSRFQDRYPAEWQRIKSNWPELLSTAKVNIDVSAHIRSPVLLSTPTVPDSAGDR</sequence>
<evidence type="ECO:0000256" key="5">
    <source>
        <dbReference type="ARBA" id="ARBA00023136"/>
    </source>
</evidence>
<organism evidence="10 11">
    <name type="scientific">Alicyclobacillus ferrooxydans</name>
    <dbReference type="NCBI Taxonomy" id="471514"/>
    <lineage>
        <taxon>Bacteria</taxon>
        <taxon>Bacillati</taxon>
        <taxon>Bacillota</taxon>
        <taxon>Bacilli</taxon>
        <taxon>Bacillales</taxon>
        <taxon>Alicyclobacillaceae</taxon>
        <taxon>Alicyclobacillus</taxon>
    </lineage>
</organism>
<dbReference type="PANTHER" id="PTHR35789">
    <property type="entry name" value="SPORE GERMINATION PROTEIN B3"/>
    <property type="match status" value="1"/>
</dbReference>
<comment type="subcellular location">
    <subcellularLocation>
        <location evidence="1">Membrane</location>
        <topology evidence="1">Lipid-anchor</topology>
    </subcellularLocation>
</comment>
<dbReference type="NCBIfam" id="TIGR02887">
    <property type="entry name" value="spore_ger_x_C"/>
    <property type="match status" value="1"/>
</dbReference>
<dbReference type="STRING" id="471514.AN477_20460"/>
<dbReference type="AlphaFoldDB" id="A0A0N8PNK8"/>
<dbReference type="PANTHER" id="PTHR35789:SF1">
    <property type="entry name" value="SPORE GERMINATION PROTEIN B3"/>
    <property type="match status" value="1"/>
</dbReference>
<keyword evidence="6" id="KW-0564">Palmitate</keyword>
<dbReference type="PATRIC" id="fig|471514.4.peg.3029"/>
<dbReference type="PROSITE" id="PS51257">
    <property type="entry name" value="PROKAR_LIPOPROTEIN"/>
    <property type="match status" value="1"/>
</dbReference>
<gene>
    <name evidence="10" type="ORF">AN477_20460</name>
</gene>
<keyword evidence="4" id="KW-0732">Signal</keyword>
<dbReference type="EMBL" id="LJCO01000091">
    <property type="protein sequence ID" value="KPV41805.1"/>
    <property type="molecule type" value="Genomic_DNA"/>
</dbReference>
<reference evidence="10 11" key="1">
    <citation type="submission" date="2015-09" db="EMBL/GenBank/DDBJ databases">
        <title>Draft genome sequence of Alicyclobacillus ferrooxydans DSM 22381.</title>
        <authorList>
            <person name="Hemp J."/>
        </authorList>
    </citation>
    <scope>NUCLEOTIDE SEQUENCE [LARGE SCALE GENOMIC DNA]</scope>
    <source>
        <strain evidence="10 11">TC-34</strain>
    </source>
</reference>
<evidence type="ECO:0000256" key="3">
    <source>
        <dbReference type="ARBA" id="ARBA00022544"/>
    </source>
</evidence>
<keyword evidence="7" id="KW-0449">Lipoprotein</keyword>
<protein>
    <submittedName>
        <fullName evidence="10">Uncharacterized protein</fullName>
    </submittedName>
</protein>
<dbReference type="RefSeq" id="WP_054971044.1">
    <property type="nucleotide sequence ID" value="NZ_LJCO01000091.1"/>
</dbReference>
<dbReference type="Pfam" id="PF05504">
    <property type="entry name" value="Spore_GerAC"/>
    <property type="match status" value="1"/>
</dbReference>
<dbReference type="GO" id="GO:0016020">
    <property type="term" value="C:membrane"/>
    <property type="evidence" value="ECO:0007669"/>
    <property type="project" value="UniProtKB-SubCell"/>
</dbReference>
<dbReference type="GO" id="GO:0009847">
    <property type="term" value="P:spore germination"/>
    <property type="evidence" value="ECO:0007669"/>
    <property type="project" value="InterPro"/>
</dbReference>
<comment type="similarity">
    <text evidence="2">Belongs to the GerABKC lipoprotein family.</text>
</comment>
<dbReference type="InterPro" id="IPR046953">
    <property type="entry name" value="Spore_GerAC-like_C"/>
</dbReference>
<dbReference type="Gene3D" id="3.30.300.210">
    <property type="entry name" value="Nutrient germinant receptor protein C, domain 3"/>
    <property type="match status" value="1"/>
</dbReference>
<dbReference type="InterPro" id="IPR038501">
    <property type="entry name" value="Spore_GerAC_C_sf"/>
</dbReference>
<proteinExistence type="inferred from homology"/>
<evidence type="ECO:0000256" key="6">
    <source>
        <dbReference type="ARBA" id="ARBA00023139"/>
    </source>
</evidence>
<comment type="caution">
    <text evidence="10">The sequence shown here is derived from an EMBL/GenBank/DDBJ whole genome shotgun (WGS) entry which is preliminary data.</text>
</comment>
<dbReference type="Proteomes" id="UP000050482">
    <property type="component" value="Unassembled WGS sequence"/>
</dbReference>
<feature type="domain" description="Spore germination protein N-terminal" evidence="9">
    <location>
        <begin position="24"/>
        <end position="201"/>
    </location>
</feature>
<evidence type="ECO:0000256" key="1">
    <source>
        <dbReference type="ARBA" id="ARBA00004635"/>
    </source>
</evidence>